<dbReference type="AlphaFoldDB" id="A0A8S0UFU9"/>
<sequence>MPLCSGLGNEALSRTTPHKHRHRIVITAATRDLKRRLQGHHLSGLCTSSFIAARTRTSTIGAVQNRHHNHHYKLTATTSTTTRNKTQPKIPKPWLQGSNRREDLKRHTYQSGRSLPAPAPLLLGEKRD</sequence>
<organism evidence="2 3">
    <name type="scientific">Olea europaea subsp. europaea</name>
    <dbReference type="NCBI Taxonomy" id="158383"/>
    <lineage>
        <taxon>Eukaryota</taxon>
        <taxon>Viridiplantae</taxon>
        <taxon>Streptophyta</taxon>
        <taxon>Embryophyta</taxon>
        <taxon>Tracheophyta</taxon>
        <taxon>Spermatophyta</taxon>
        <taxon>Magnoliopsida</taxon>
        <taxon>eudicotyledons</taxon>
        <taxon>Gunneridae</taxon>
        <taxon>Pentapetalae</taxon>
        <taxon>asterids</taxon>
        <taxon>lamiids</taxon>
        <taxon>Lamiales</taxon>
        <taxon>Oleaceae</taxon>
        <taxon>Oleeae</taxon>
        <taxon>Olea</taxon>
    </lineage>
</organism>
<evidence type="ECO:0000256" key="1">
    <source>
        <dbReference type="SAM" id="MobiDB-lite"/>
    </source>
</evidence>
<reference evidence="2 3" key="1">
    <citation type="submission" date="2019-12" db="EMBL/GenBank/DDBJ databases">
        <authorList>
            <person name="Alioto T."/>
            <person name="Alioto T."/>
            <person name="Gomez Garrido J."/>
        </authorList>
    </citation>
    <scope>NUCLEOTIDE SEQUENCE [LARGE SCALE GENOMIC DNA]</scope>
</reference>
<proteinExistence type="predicted"/>
<evidence type="ECO:0000313" key="2">
    <source>
        <dbReference type="EMBL" id="CAA3015496.1"/>
    </source>
</evidence>
<protein>
    <submittedName>
        <fullName evidence="2">Uncharacterized protein</fullName>
    </submittedName>
</protein>
<dbReference type="Gramene" id="OE9A082702T1">
    <property type="protein sequence ID" value="OE9A082702C1"/>
    <property type="gene ID" value="OE9A082702"/>
</dbReference>
<evidence type="ECO:0000313" key="3">
    <source>
        <dbReference type="Proteomes" id="UP000594638"/>
    </source>
</evidence>
<feature type="region of interest" description="Disordered" evidence="1">
    <location>
        <begin position="76"/>
        <end position="128"/>
    </location>
</feature>
<dbReference type="EMBL" id="CACTIH010007555">
    <property type="protein sequence ID" value="CAA3015496.1"/>
    <property type="molecule type" value="Genomic_DNA"/>
</dbReference>
<accession>A0A8S0UFU9</accession>
<feature type="compositionally biased region" description="Low complexity" evidence="1">
    <location>
        <begin position="76"/>
        <end position="85"/>
    </location>
</feature>
<dbReference type="Proteomes" id="UP000594638">
    <property type="component" value="Unassembled WGS sequence"/>
</dbReference>
<gene>
    <name evidence="2" type="ORF">OLEA9_A082702</name>
</gene>
<keyword evidence="3" id="KW-1185">Reference proteome</keyword>
<name>A0A8S0UFU9_OLEEU</name>
<comment type="caution">
    <text evidence="2">The sequence shown here is derived from an EMBL/GenBank/DDBJ whole genome shotgun (WGS) entry which is preliminary data.</text>
</comment>